<dbReference type="PANTHER" id="PTHR11124">
    <property type="entry name" value="VACUOLAR SORTING PROTEIN VPS29"/>
    <property type="match status" value="1"/>
</dbReference>
<comment type="caution">
    <text evidence="4">The sequence shown here is derived from an EMBL/GenBank/DDBJ whole genome shotgun (WGS) entry which is preliminary data.</text>
</comment>
<dbReference type="InterPro" id="IPR000979">
    <property type="entry name" value="Phosphodiesterase_MJ0936/Vps29"/>
</dbReference>
<gene>
    <name evidence="4" type="ORF">H9763_09130</name>
</gene>
<evidence type="ECO:0000256" key="2">
    <source>
        <dbReference type="RuleBase" id="RU362039"/>
    </source>
</evidence>
<dbReference type="NCBIfam" id="TIGR00040">
    <property type="entry name" value="yfcE"/>
    <property type="match status" value="1"/>
</dbReference>
<dbReference type="InterPro" id="IPR029052">
    <property type="entry name" value="Metallo-depent_PP-like"/>
</dbReference>
<dbReference type="SUPFAM" id="SSF56300">
    <property type="entry name" value="Metallo-dependent phosphatases"/>
    <property type="match status" value="1"/>
</dbReference>
<organism evidence="4 5">
    <name type="scientific">Candidatus Eisenbergiella merdigallinarum</name>
    <dbReference type="NCBI Taxonomy" id="2838552"/>
    <lineage>
        <taxon>Bacteria</taxon>
        <taxon>Bacillati</taxon>
        <taxon>Bacillota</taxon>
        <taxon>Clostridia</taxon>
        <taxon>Lachnospirales</taxon>
        <taxon>Lachnospiraceae</taxon>
        <taxon>Eisenbergiella</taxon>
    </lineage>
</organism>
<dbReference type="Pfam" id="PF12850">
    <property type="entry name" value="Metallophos_2"/>
    <property type="match status" value="1"/>
</dbReference>
<keyword evidence="2" id="KW-0479">Metal-binding</keyword>
<dbReference type="GO" id="GO:0016787">
    <property type="term" value="F:hydrolase activity"/>
    <property type="evidence" value="ECO:0007669"/>
    <property type="project" value="UniProtKB-UniRule"/>
</dbReference>
<dbReference type="EMBL" id="DWXE01000036">
    <property type="protein sequence ID" value="HJB91611.1"/>
    <property type="molecule type" value="Genomic_DNA"/>
</dbReference>
<comment type="similarity">
    <text evidence="1 2">Belongs to the metallophosphoesterase superfamily. YfcE family.</text>
</comment>
<reference evidence="4" key="2">
    <citation type="submission" date="2021-04" db="EMBL/GenBank/DDBJ databases">
        <authorList>
            <person name="Gilroy R."/>
        </authorList>
    </citation>
    <scope>NUCLEOTIDE SEQUENCE</scope>
    <source>
        <strain evidence="4">USAMLcec3-2134</strain>
    </source>
</reference>
<reference evidence="4" key="1">
    <citation type="journal article" date="2021" name="PeerJ">
        <title>Extensive microbial diversity within the chicken gut microbiome revealed by metagenomics and culture.</title>
        <authorList>
            <person name="Gilroy R."/>
            <person name="Ravi A."/>
            <person name="Getino M."/>
            <person name="Pursley I."/>
            <person name="Horton D.L."/>
            <person name="Alikhan N.F."/>
            <person name="Baker D."/>
            <person name="Gharbi K."/>
            <person name="Hall N."/>
            <person name="Watson M."/>
            <person name="Adriaenssens E.M."/>
            <person name="Foster-Nyarko E."/>
            <person name="Jarju S."/>
            <person name="Secka A."/>
            <person name="Antonio M."/>
            <person name="Oren A."/>
            <person name="Chaudhuri R.R."/>
            <person name="La Ragione R."/>
            <person name="Hildebrand F."/>
            <person name="Pallen M.J."/>
        </authorList>
    </citation>
    <scope>NUCLEOTIDE SEQUENCE</scope>
    <source>
        <strain evidence="4">USAMLcec3-2134</strain>
    </source>
</reference>
<dbReference type="Gene3D" id="3.60.21.10">
    <property type="match status" value="1"/>
</dbReference>
<accession>A0A9D2SDZ3</accession>
<dbReference type="EC" id="3.1.4.-" evidence="2"/>
<feature type="domain" description="Calcineurin-like phosphoesterase" evidence="3">
    <location>
        <begin position="1"/>
        <end position="151"/>
    </location>
</feature>
<proteinExistence type="inferred from homology"/>
<dbReference type="AlphaFoldDB" id="A0A9D2SDZ3"/>
<comment type="cofactor">
    <cofactor evidence="2">
        <name>a divalent metal cation</name>
        <dbReference type="ChEBI" id="CHEBI:60240"/>
    </cofactor>
</comment>
<dbReference type="GO" id="GO:0046872">
    <property type="term" value="F:metal ion binding"/>
    <property type="evidence" value="ECO:0007669"/>
    <property type="project" value="UniProtKB-KW"/>
</dbReference>
<protein>
    <recommendedName>
        <fullName evidence="2">Phosphoesterase</fullName>
        <ecNumber evidence="2">3.1.4.-</ecNumber>
    </recommendedName>
</protein>
<name>A0A9D2SDZ3_9FIRM</name>
<dbReference type="InterPro" id="IPR024654">
    <property type="entry name" value="Calcineurin-like_PHP_lpxH"/>
</dbReference>
<evidence type="ECO:0000313" key="5">
    <source>
        <dbReference type="Proteomes" id="UP000886883"/>
    </source>
</evidence>
<sequence length="162" mass="18446">MRILIVSDTHRRNGNLTQALDRTGPVDMLIHCGDVEGGEDFIRETAGCPVHMVAGNNDFFTDLPREEEFMIGKYRVWLTHGHNYYVSMGNEFIREEAMSRGVNIVMFGHTHRPLLEIGRSSLEVTALNPGSISYPRQEGRRPSFILMELDKAGNAHYHLNYL</sequence>
<evidence type="ECO:0000259" key="3">
    <source>
        <dbReference type="Pfam" id="PF12850"/>
    </source>
</evidence>
<evidence type="ECO:0000256" key="1">
    <source>
        <dbReference type="ARBA" id="ARBA00008950"/>
    </source>
</evidence>
<evidence type="ECO:0000313" key="4">
    <source>
        <dbReference type="EMBL" id="HJB91611.1"/>
    </source>
</evidence>
<dbReference type="Proteomes" id="UP000886883">
    <property type="component" value="Unassembled WGS sequence"/>
</dbReference>